<dbReference type="AlphaFoldDB" id="A0A7S3LQA3"/>
<proteinExistence type="predicted"/>
<protein>
    <submittedName>
        <fullName evidence="1">Uncharacterized protein</fullName>
    </submittedName>
</protein>
<evidence type="ECO:0000313" key="1">
    <source>
        <dbReference type="EMBL" id="CAE0436217.1"/>
    </source>
</evidence>
<accession>A0A7S3LQA3</accession>
<name>A0A7S3LQA3_9STRA</name>
<organism evidence="1">
    <name type="scientific">Aplanochytrium stocchinoi</name>
    <dbReference type="NCBI Taxonomy" id="215587"/>
    <lineage>
        <taxon>Eukaryota</taxon>
        <taxon>Sar</taxon>
        <taxon>Stramenopiles</taxon>
        <taxon>Bigyra</taxon>
        <taxon>Labyrinthulomycetes</taxon>
        <taxon>Thraustochytrida</taxon>
        <taxon>Thraustochytriidae</taxon>
        <taxon>Aplanochytrium</taxon>
    </lineage>
</organism>
<gene>
    <name evidence="1" type="ORF">ASTO00021_LOCUS6482</name>
</gene>
<sequence length="116" mass="13202">MVYVLLARGHGLMQRCAKHSIECMNATFKCRSNAVLDVSDYNLMICGPRSLMIPRGRSFVAYITRQKVAATTGPEEVVDNNPRRAFVLCSSQNKNKQTLLDFLTKCCHFWLQMVLE</sequence>
<reference evidence="1" key="1">
    <citation type="submission" date="2021-01" db="EMBL/GenBank/DDBJ databases">
        <authorList>
            <person name="Corre E."/>
            <person name="Pelletier E."/>
            <person name="Niang G."/>
            <person name="Scheremetjew M."/>
            <person name="Finn R."/>
            <person name="Kale V."/>
            <person name="Holt S."/>
            <person name="Cochrane G."/>
            <person name="Meng A."/>
            <person name="Brown T."/>
            <person name="Cohen L."/>
        </authorList>
    </citation>
    <scope>NUCLEOTIDE SEQUENCE</scope>
    <source>
        <strain evidence="1">GSBS06</strain>
    </source>
</reference>
<dbReference type="EMBL" id="HBIN01008724">
    <property type="protein sequence ID" value="CAE0436217.1"/>
    <property type="molecule type" value="Transcribed_RNA"/>
</dbReference>